<dbReference type="EMBL" id="CP100355">
    <property type="protein sequence ID" value="UTF55109.1"/>
    <property type="molecule type" value="Genomic_DNA"/>
</dbReference>
<dbReference type="SUPFAM" id="SSF53448">
    <property type="entry name" value="Nucleotide-diphospho-sugar transferases"/>
    <property type="match status" value="1"/>
</dbReference>
<dbReference type="RefSeq" id="WP_254159863.1">
    <property type="nucleotide sequence ID" value="NZ_CP100355.1"/>
</dbReference>
<keyword evidence="3 8" id="KW-0328">Glycosyltransferase</keyword>
<dbReference type="InterPro" id="IPR029044">
    <property type="entry name" value="Nucleotide-diphossugar_trans"/>
</dbReference>
<reference evidence="8" key="1">
    <citation type="submission" date="2022-06" db="EMBL/GenBank/DDBJ databases">
        <title>Diverse halophilic archaea isolated from saline environments.</title>
        <authorList>
            <person name="Cui H.-L."/>
        </authorList>
    </citation>
    <scope>NUCLEOTIDE SEQUENCE</scope>
    <source>
        <strain evidence="8">WLHS1</strain>
    </source>
</reference>
<dbReference type="GO" id="GO:0005886">
    <property type="term" value="C:plasma membrane"/>
    <property type="evidence" value="ECO:0007669"/>
    <property type="project" value="UniProtKB-SubCell"/>
</dbReference>
<dbReference type="AlphaFoldDB" id="A0A9E7NB10"/>
<keyword evidence="5" id="KW-0472">Membrane</keyword>
<dbReference type="KEGG" id="sawl:NGM29_07625"/>
<evidence type="ECO:0000256" key="2">
    <source>
        <dbReference type="ARBA" id="ARBA00022475"/>
    </source>
</evidence>
<keyword evidence="4 8" id="KW-0808">Transferase</keyword>
<dbReference type="GO" id="GO:0016757">
    <property type="term" value="F:glycosyltransferase activity"/>
    <property type="evidence" value="ECO:0007669"/>
    <property type="project" value="UniProtKB-KW"/>
</dbReference>
<keyword evidence="9" id="KW-1185">Reference proteome</keyword>
<protein>
    <submittedName>
        <fullName evidence="8">Glycosyltransferase</fullName>
        <ecNumber evidence="8">2.4.-.-</ecNumber>
    </submittedName>
</protein>
<evidence type="ECO:0000313" key="9">
    <source>
        <dbReference type="Proteomes" id="UP001056855"/>
    </source>
</evidence>
<name>A0A9E7NB10_9EURY</name>
<dbReference type="Gene3D" id="3.90.550.10">
    <property type="entry name" value="Spore Coat Polysaccharide Biosynthesis Protein SpsA, Chain A"/>
    <property type="match status" value="1"/>
</dbReference>
<comment type="subcellular location">
    <subcellularLocation>
        <location evidence="1">Cell membrane</location>
    </subcellularLocation>
</comment>
<feature type="domain" description="Glycosyltransferase 2-like" evidence="7">
    <location>
        <begin position="11"/>
        <end position="61"/>
    </location>
</feature>
<evidence type="ECO:0000259" key="7">
    <source>
        <dbReference type="Pfam" id="PF00535"/>
    </source>
</evidence>
<dbReference type="EC" id="2.4.-.-" evidence="8"/>
<dbReference type="Pfam" id="PF00535">
    <property type="entry name" value="Glycos_transf_2"/>
    <property type="match status" value="1"/>
</dbReference>
<dbReference type="Proteomes" id="UP001056855">
    <property type="component" value="Chromosome"/>
</dbReference>
<sequence length="184" mass="20693">MSPGTNPKKTASGPARARNRGAKQASGDVLCFTDADTVVPPTWVRDHCRHYSVATKSTVVGVGGPLEPLEPGLRHRVCFRLLSDWWDRLSWPLGFVQQPGPNCSVRRTAFERVGGFDESLPFLEDTDLSLRLRREGEVVYDRECAVRTSVRRQEREGYGRLFLTYARGYLAYLLPGRSPSATYF</sequence>
<evidence type="ECO:0000256" key="5">
    <source>
        <dbReference type="ARBA" id="ARBA00023136"/>
    </source>
</evidence>
<organism evidence="8 9">
    <name type="scientific">Natronosalvus rutilus</name>
    <dbReference type="NCBI Taxonomy" id="2953753"/>
    <lineage>
        <taxon>Archaea</taxon>
        <taxon>Methanobacteriati</taxon>
        <taxon>Methanobacteriota</taxon>
        <taxon>Stenosarchaea group</taxon>
        <taxon>Halobacteria</taxon>
        <taxon>Halobacteriales</taxon>
        <taxon>Natrialbaceae</taxon>
        <taxon>Natronosalvus</taxon>
    </lineage>
</organism>
<dbReference type="InterPro" id="IPR001173">
    <property type="entry name" value="Glyco_trans_2-like"/>
</dbReference>
<accession>A0A9E7NB10</accession>
<evidence type="ECO:0000256" key="1">
    <source>
        <dbReference type="ARBA" id="ARBA00004236"/>
    </source>
</evidence>
<proteinExistence type="predicted"/>
<dbReference type="PANTHER" id="PTHR43646">
    <property type="entry name" value="GLYCOSYLTRANSFERASE"/>
    <property type="match status" value="1"/>
</dbReference>
<evidence type="ECO:0000256" key="6">
    <source>
        <dbReference type="SAM" id="MobiDB-lite"/>
    </source>
</evidence>
<dbReference type="PANTHER" id="PTHR43646:SF2">
    <property type="entry name" value="GLYCOSYLTRANSFERASE 2-LIKE DOMAIN-CONTAINING PROTEIN"/>
    <property type="match status" value="1"/>
</dbReference>
<feature type="region of interest" description="Disordered" evidence="6">
    <location>
        <begin position="1"/>
        <end position="22"/>
    </location>
</feature>
<evidence type="ECO:0000256" key="3">
    <source>
        <dbReference type="ARBA" id="ARBA00022676"/>
    </source>
</evidence>
<evidence type="ECO:0000256" key="4">
    <source>
        <dbReference type="ARBA" id="ARBA00022679"/>
    </source>
</evidence>
<gene>
    <name evidence="8" type="ORF">NGM29_07625</name>
</gene>
<dbReference type="GeneID" id="73289905"/>
<evidence type="ECO:0000313" key="8">
    <source>
        <dbReference type="EMBL" id="UTF55109.1"/>
    </source>
</evidence>
<keyword evidence="2" id="KW-1003">Cell membrane</keyword>